<evidence type="ECO:0000256" key="1">
    <source>
        <dbReference type="SAM" id="MobiDB-lite"/>
    </source>
</evidence>
<feature type="region of interest" description="Disordered" evidence="1">
    <location>
        <begin position="1"/>
        <end position="29"/>
    </location>
</feature>
<gene>
    <name evidence="2" type="ORF">CR513_30357</name>
</gene>
<feature type="non-terminal residue" evidence="2">
    <location>
        <position position="1"/>
    </location>
</feature>
<proteinExistence type="predicted"/>
<reference evidence="2" key="1">
    <citation type="submission" date="2018-05" db="EMBL/GenBank/DDBJ databases">
        <title>Draft genome of Mucuna pruriens seed.</title>
        <authorList>
            <person name="Nnadi N.E."/>
            <person name="Vos R."/>
            <person name="Hasami M.H."/>
            <person name="Devisetty U.K."/>
            <person name="Aguiy J.C."/>
        </authorList>
    </citation>
    <scope>NUCLEOTIDE SEQUENCE [LARGE SCALE GENOMIC DNA]</scope>
    <source>
        <strain evidence="2">JCA_2017</strain>
    </source>
</reference>
<comment type="caution">
    <text evidence="2">The sequence shown here is derived from an EMBL/GenBank/DDBJ whole genome shotgun (WGS) entry which is preliminary data.</text>
</comment>
<dbReference type="Proteomes" id="UP000257109">
    <property type="component" value="Unassembled WGS sequence"/>
</dbReference>
<evidence type="ECO:0000313" key="2">
    <source>
        <dbReference type="EMBL" id="RDX88101.1"/>
    </source>
</evidence>
<dbReference type="EMBL" id="QJKJ01006054">
    <property type="protein sequence ID" value="RDX88101.1"/>
    <property type="molecule type" value="Genomic_DNA"/>
</dbReference>
<accession>A0A371GC40</accession>
<organism evidence="2 3">
    <name type="scientific">Mucuna pruriens</name>
    <name type="common">Velvet bean</name>
    <name type="synonym">Dolichos pruriens</name>
    <dbReference type="NCBI Taxonomy" id="157652"/>
    <lineage>
        <taxon>Eukaryota</taxon>
        <taxon>Viridiplantae</taxon>
        <taxon>Streptophyta</taxon>
        <taxon>Embryophyta</taxon>
        <taxon>Tracheophyta</taxon>
        <taxon>Spermatophyta</taxon>
        <taxon>Magnoliopsida</taxon>
        <taxon>eudicotyledons</taxon>
        <taxon>Gunneridae</taxon>
        <taxon>Pentapetalae</taxon>
        <taxon>rosids</taxon>
        <taxon>fabids</taxon>
        <taxon>Fabales</taxon>
        <taxon>Fabaceae</taxon>
        <taxon>Papilionoideae</taxon>
        <taxon>50 kb inversion clade</taxon>
        <taxon>NPAAA clade</taxon>
        <taxon>indigoferoid/millettioid clade</taxon>
        <taxon>Phaseoleae</taxon>
        <taxon>Mucuna</taxon>
    </lineage>
</organism>
<protein>
    <submittedName>
        <fullName evidence="2">Uncharacterized protein</fullName>
    </submittedName>
</protein>
<name>A0A371GC40_MUCPR</name>
<evidence type="ECO:0000313" key="3">
    <source>
        <dbReference type="Proteomes" id="UP000257109"/>
    </source>
</evidence>
<dbReference type="AlphaFoldDB" id="A0A371GC40"/>
<dbReference type="OrthoDB" id="1934635at2759"/>
<keyword evidence="3" id="KW-1185">Reference proteome</keyword>
<sequence length="112" mass="12967">MKLKEEKKKKEQKEKNENEGEKRKENVASKGTIEKGKEVLITSKSVVKKVLLAQKEPLYSLPTNIFQDIFLKDIPHGLPPINEIEHQIDFTMGATFPNKAVYRANFEERKEI</sequence>